<gene>
    <name evidence="3" type="ORF">PIB30_008672</name>
</gene>
<accession>A0ABU6T5D2</accession>
<evidence type="ECO:0000259" key="2">
    <source>
        <dbReference type="Pfam" id="PF26130"/>
    </source>
</evidence>
<evidence type="ECO:0000313" key="3">
    <source>
        <dbReference type="EMBL" id="MED6143725.1"/>
    </source>
</evidence>
<evidence type="ECO:0000313" key="4">
    <source>
        <dbReference type="Proteomes" id="UP001341840"/>
    </source>
</evidence>
<feature type="domain" description="PB1-like" evidence="2">
    <location>
        <begin position="3"/>
        <end position="79"/>
    </location>
</feature>
<feature type="compositionally biased region" description="Polar residues" evidence="1">
    <location>
        <begin position="96"/>
        <end position="140"/>
    </location>
</feature>
<feature type="compositionally biased region" description="Polar residues" evidence="1">
    <location>
        <begin position="203"/>
        <end position="213"/>
    </location>
</feature>
<dbReference type="InterPro" id="IPR058594">
    <property type="entry name" value="PB1-like_dom_pln"/>
</dbReference>
<feature type="region of interest" description="Disordered" evidence="1">
    <location>
        <begin position="96"/>
        <end position="225"/>
    </location>
</feature>
<evidence type="ECO:0000256" key="1">
    <source>
        <dbReference type="SAM" id="MobiDB-lite"/>
    </source>
</evidence>
<organism evidence="3 4">
    <name type="scientific">Stylosanthes scabra</name>
    <dbReference type="NCBI Taxonomy" id="79078"/>
    <lineage>
        <taxon>Eukaryota</taxon>
        <taxon>Viridiplantae</taxon>
        <taxon>Streptophyta</taxon>
        <taxon>Embryophyta</taxon>
        <taxon>Tracheophyta</taxon>
        <taxon>Spermatophyta</taxon>
        <taxon>Magnoliopsida</taxon>
        <taxon>eudicotyledons</taxon>
        <taxon>Gunneridae</taxon>
        <taxon>Pentapetalae</taxon>
        <taxon>rosids</taxon>
        <taxon>fabids</taxon>
        <taxon>Fabales</taxon>
        <taxon>Fabaceae</taxon>
        <taxon>Papilionoideae</taxon>
        <taxon>50 kb inversion clade</taxon>
        <taxon>dalbergioids sensu lato</taxon>
        <taxon>Dalbergieae</taxon>
        <taxon>Pterocarpus clade</taxon>
        <taxon>Stylosanthes</taxon>
    </lineage>
</organism>
<dbReference type="EMBL" id="JASCZI010090640">
    <property type="protein sequence ID" value="MED6143725.1"/>
    <property type="molecule type" value="Genomic_DNA"/>
</dbReference>
<name>A0ABU6T5D2_9FABA</name>
<sequence>MPKGNTKVLAGVEEDTLDVFFVKNYYKKLKCDKAKTCLWKVPGISLELGLRKLEFDADLFEMVRDCRRNNNIINIYFDHGVSNPHMSEDDDVVVLSKSTSQPNKPNATFQPMKSTSHLARSSSQPTVQPQIQKLTSQPKTQPFKAAPKTSMGVGQPLKTVGHPNKAKSTTGNKHAKEDVSCKTKTRAGRTVKPSPVQEDSDSHNSYESANNQRTCKEKGRETGWI</sequence>
<proteinExistence type="predicted"/>
<reference evidence="3 4" key="1">
    <citation type="journal article" date="2023" name="Plants (Basel)">
        <title>Bridging the Gap: Combining Genomics and Transcriptomics Approaches to Understand Stylosanthes scabra, an Orphan Legume from the Brazilian Caatinga.</title>
        <authorList>
            <person name="Ferreira-Neto J.R.C."/>
            <person name="da Silva M.D."/>
            <person name="Binneck E."/>
            <person name="de Melo N.F."/>
            <person name="da Silva R.H."/>
            <person name="de Melo A.L.T.M."/>
            <person name="Pandolfi V."/>
            <person name="Bustamante F.O."/>
            <person name="Brasileiro-Vidal A.C."/>
            <person name="Benko-Iseppon A.M."/>
        </authorList>
    </citation>
    <scope>NUCLEOTIDE SEQUENCE [LARGE SCALE GENOMIC DNA]</scope>
    <source>
        <tissue evidence="3">Leaves</tissue>
    </source>
</reference>
<feature type="compositionally biased region" description="Basic and acidic residues" evidence="1">
    <location>
        <begin position="214"/>
        <end position="225"/>
    </location>
</feature>
<protein>
    <recommendedName>
        <fullName evidence="2">PB1-like domain-containing protein</fullName>
    </recommendedName>
</protein>
<dbReference type="Proteomes" id="UP001341840">
    <property type="component" value="Unassembled WGS sequence"/>
</dbReference>
<dbReference type="Pfam" id="PF26130">
    <property type="entry name" value="PB1-like"/>
    <property type="match status" value="1"/>
</dbReference>
<comment type="caution">
    <text evidence="3">The sequence shown here is derived from an EMBL/GenBank/DDBJ whole genome shotgun (WGS) entry which is preliminary data.</text>
</comment>
<keyword evidence="4" id="KW-1185">Reference proteome</keyword>